<evidence type="ECO:0000313" key="9">
    <source>
        <dbReference type="EMBL" id="CAE0142551.1"/>
    </source>
</evidence>
<keyword evidence="5" id="KW-0175">Coiled coil</keyword>
<dbReference type="Pfam" id="PF00520">
    <property type="entry name" value="Ion_trans"/>
    <property type="match status" value="1"/>
</dbReference>
<name>A0A7S3BQR6_9EUKA</name>
<dbReference type="InterPro" id="IPR005821">
    <property type="entry name" value="Ion_trans_dom"/>
</dbReference>
<dbReference type="AlphaFoldDB" id="A0A7S3BQR6"/>
<reference evidence="9" key="1">
    <citation type="submission" date="2021-01" db="EMBL/GenBank/DDBJ databases">
        <authorList>
            <person name="Corre E."/>
            <person name="Pelletier E."/>
            <person name="Niang G."/>
            <person name="Scheremetjew M."/>
            <person name="Finn R."/>
            <person name="Kale V."/>
            <person name="Holt S."/>
            <person name="Cochrane G."/>
            <person name="Meng A."/>
            <person name="Brown T."/>
            <person name="Cohen L."/>
        </authorList>
    </citation>
    <scope>NUCLEOTIDE SEQUENCE</scope>
    <source>
        <strain evidence="9">CCMP281</strain>
    </source>
</reference>
<feature type="transmembrane region" description="Helical" evidence="7">
    <location>
        <begin position="97"/>
        <end position="116"/>
    </location>
</feature>
<protein>
    <recommendedName>
        <fullName evidence="8">Ion transport domain-containing protein</fullName>
    </recommendedName>
</protein>
<dbReference type="EMBL" id="HBHX01062217">
    <property type="protein sequence ID" value="CAE0142551.1"/>
    <property type="molecule type" value="Transcribed_RNA"/>
</dbReference>
<evidence type="ECO:0000256" key="2">
    <source>
        <dbReference type="ARBA" id="ARBA00022692"/>
    </source>
</evidence>
<proteinExistence type="predicted"/>
<dbReference type="GO" id="GO:0030001">
    <property type="term" value="P:metal ion transport"/>
    <property type="evidence" value="ECO:0007669"/>
    <property type="project" value="TreeGrafter"/>
</dbReference>
<accession>A0A7S3BQR6</accession>
<sequence length="506" mass="57411">MPTRYHRLSGDHSTSATHHLTKSATSADLTGELTHIRGRRGAVGSDYRTRHHSDHEWDDFENIADEPNEAEGGLADLISDTFSGRIIYFFFIPRVKFIMHFAFHFGYIGCLLFVLLPDRLPDSGQLSFDISKYEVYFWCWTAARGLAELKEFEAFTRDGLLTYIESNWNKLDVLLCSVVAAVAVVRLSCQEAEVQAWDSRCTVSLAWSKSGYALTMLLVWVRSLQYAIELSETVGVLVIILGEMLVEDVRAFSVVLIILTFGFGFALVGLLPNNSAPYNSQYTYSFYIPLWALVGAPPDLEQIASLENMLAHESPTHPIAVMVLWVYLFVAGLVLVNLLIAAMTSTYERVKEESQLYWQFERTKVILEFKDTKGALPPPLNVVEVFLYALPQRAWRKFKRRNQVGSMIDTEERLRGFKSVPSAAMLRRLRTRELRARTKFLQQQEERQASQIDSRVEDIREELEQLRRESRSAAATLAERQAAQDKATSSVLANIEASLSTIAKRG</sequence>
<keyword evidence="2 7" id="KW-0812">Transmembrane</keyword>
<dbReference type="GO" id="GO:0005261">
    <property type="term" value="F:monoatomic cation channel activity"/>
    <property type="evidence" value="ECO:0007669"/>
    <property type="project" value="TreeGrafter"/>
</dbReference>
<dbReference type="PANTHER" id="PTHR13800:SF1">
    <property type="entry name" value="TRANSIENT RECEPTOR POTENTIAL CATION CHANNEL TRPM"/>
    <property type="match status" value="1"/>
</dbReference>
<dbReference type="PANTHER" id="PTHR13800">
    <property type="entry name" value="TRANSIENT RECEPTOR POTENTIAL CATION CHANNEL, SUBFAMILY M, MEMBER 6"/>
    <property type="match status" value="1"/>
</dbReference>
<feature type="transmembrane region" description="Helical" evidence="7">
    <location>
        <begin position="319"/>
        <end position="341"/>
    </location>
</feature>
<dbReference type="InterPro" id="IPR050927">
    <property type="entry name" value="TRPM"/>
</dbReference>
<feature type="coiled-coil region" evidence="5">
    <location>
        <begin position="442"/>
        <end position="480"/>
    </location>
</feature>
<evidence type="ECO:0000259" key="8">
    <source>
        <dbReference type="Pfam" id="PF00520"/>
    </source>
</evidence>
<feature type="compositionally biased region" description="Polar residues" evidence="6">
    <location>
        <begin position="11"/>
        <end position="21"/>
    </location>
</feature>
<evidence type="ECO:0000256" key="7">
    <source>
        <dbReference type="SAM" id="Phobius"/>
    </source>
</evidence>
<feature type="transmembrane region" description="Helical" evidence="7">
    <location>
        <begin position="251"/>
        <end position="271"/>
    </location>
</feature>
<keyword evidence="4 7" id="KW-0472">Membrane</keyword>
<evidence type="ECO:0000256" key="5">
    <source>
        <dbReference type="SAM" id="Coils"/>
    </source>
</evidence>
<keyword evidence="3 7" id="KW-1133">Transmembrane helix</keyword>
<comment type="subcellular location">
    <subcellularLocation>
        <location evidence="1">Membrane</location>
        <topology evidence="1">Multi-pass membrane protein</topology>
    </subcellularLocation>
</comment>
<feature type="region of interest" description="Disordered" evidence="6">
    <location>
        <begin position="1"/>
        <end position="21"/>
    </location>
</feature>
<evidence type="ECO:0000256" key="3">
    <source>
        <dbReference type="ARBA" id="ARBA00022989"/>
    </source>
</evidence>
<organism evidence="9">
    <name type="scientific">Haptolina ericina</name>
    <dbReference type="NCBI Taxonomy" id="156174"/>
    <lineage>
        <taxon>Eukaryota</taxon>
        <taxon>Haptista</taxon>
        <taxon>Haptophyta</taxon>
        <taxon>Prymnesiophyceae</taxon>
        <taxon>Prymnesiales</taxon>
        <taxon>Prymnesiaceae</taxon>
        <taxon>Haptolina</taxon>
    </lineage>
</organism>
<evidence type="ECO:0000256" key="6">
    <source>
        <dbReference type="SAM" id="MobiDB-lite"/>
    </source>
</evidence>
<evidence type="ECO:0000256" key="4">
    <source>
        <dbReference type="ARBA" id="ARBA00023136"/>
    </source>
</evidence>
<dbReference type="GO" id="GO:0005886">
    <property type="term" value="C:plasma membrane"/>
    <property type="evidence" value="ECO:0007669"/>
    <property type="project" value="TreeGrafter"/>
</dbReference>
<gene>
    <name evidence="9" type="ORF">HERI1096_LOCUS34387</name>
</gene>
<feature type="domain" description="Ion transport" evidence="8">
    <location>
        <begin position="158"/>
        <end position="354"/>
    </location>
</feature>
<evidence type="ECO:0000256" key="1">
    <source>
        <dbReference type="ARBA" id="ARBA00004141"/>
    </source>
</evidence>